<dbReference type="AlphaFoldDB" id="A0AAE1CJQ4"/>
<accession>A0AAE1CJQ4</accession>
<keyword evidence="2" id="KW-1185">Reference proteome</keyword>
<proteinExistence type="predicted"/>
<reference evidence="1" key="1">
    <citation type="journal article" date="2023" name="G3 (Bethesda)">
        <title>A reference genome for the long-term kleptoplast-retaining sea slug Elysia crispata morphotype clarki.</title>
        <authorList>
            <person name="Eastman K.E."/>
            <person name="Pendleton A.L."/>
            <person name="Shaikh M.A."/>
            <person name="Suttiyut T."/>
            <person name="Ogas R."/>
            <person name="Tomko P."/>
            <person name="Gavelis G."/>
            <person name="Widhalm J.R."/>
            <person name="Wisecaver J.H."/>
        </authorList>
    </citation>
    <scope>NUCLEOTIDE SEQUENCE</scope>
    <source>
        <strain evidence="1">ECLA1</strain>
    </source>
</reference>
<comment type="caution">
    <text evidence="1">The sequence shown here is derived from an EMBL/GenBank/DDBJ whole genome shotgun (WGS) entry which is preliminary data.</text>
</comment>
<dbReference type="EMBL" id="JAWDGP010007897">
    <property type="protein sequence ID" value="KAK3701136.1"/>
    <property type="molecule type" value="Genomic_DNA"/>
</dbReference>
<protein>
    <submittedName>
        <fullName evidence="1">Uncharacterized protein</fullName>
    </submittedName>
</protein>
<gene>
    <name evidence="1" type="ORF">RRG08_029609</name>
</gene>
<name>A0AAE1CJQ4_9GAST</name>
<evidence type="ECO:0000313" key="1">
    <source>
        <dbReference type="EMBL" id="KAK3701136.1"/>
    </source>
</evidence>
<organism evidence="1 2">
    <name type="scientific">Elysia crispata</name>
    <name type="common">lettuce slug</name>
    <dbReference type="NCBI Taxonomy" id="231223"/>
    <lineage>
        <taxon>Eukaryota</taxon>
        <taxon>Metazoa</taxon>
        <taxon>Spiralia</taxon>
        <taxon>Lophotrochozoa</taxon>
        <taxon>Mollusca</taxon>
        <taxon>Gastropoda</taxon>
        <taxon>Heterobranchia</taxon>
        <taxon>Euthyneura</taxon>
        <taxon>Panpulmonata</taxon>
        <taxon>Sacoglossa</taxon>
        <taxon>Placobranchoidea</taxon>
        <taxon>Plakobranchidae</taxon>
        <taxon>Elysia</taxon>
    </lineage>
</organism>
<dbReference type="Proteomes" id="UP001283361">
    <property type="component" value="Unassembled WGS sequence"/>
</dbReference>
<sequence>MKGKVFSIDASCAKARNRMHDKYTTSFLCVGPSLTATPVAAKELATNKITITNGALVCAADTPHTTQPPPLQFLFFPILPTSFDRRINFIMVILSGASKSPLRFAAGVFAPLNVCILDKGEESVQHPRVIDFLLAG</sequence>
<evidence type="ECO:0000313" key="2">
    <source>
        <dbReference type="Proteomes" id="UP001283361"/>
    </source>
</evidence>